<evidence type="ECO:0000256" key="7">
    <source>
        <dbReference type="ARBA" id="ARBA00022827"/>
    </source>
</evidence>
<dbReference type="PANTHER" id="PTHR30040">
    <property type="entry name" value="THIAMINE BIOSYNTHESIS LIPOPROTEIN APBE"/>
    <property type="match status" value="1"/>
</dbReference>
<evidence type="ECO:0000256" key="6">
    <source>
        <dbReference type="ARBA" id="ARBA00022723"/>
    </source>
</evidence>
<evidence type="ECO:0000256" key="1">
    <source>
        <dbReference type="ARBA" id="ARBA00001946"/>
    </source>
</evidence>
<comment type="caution">
    <text evidence="11">The sequence shown here is derived from an EMBL/GenBank/DDBJ whole genome shotgun (WGS) entry which is preliminary data.</text>
</comment>
<accession>A0A934VJW5</accession>
<gene>
    <name evidence="11" type="ORF">JIN78_03060</name>
</gene>
<comment type="cofactor">
    <cofactor evidence="1">
        <name>Mg(2+)</name>
        <dbReference type="ChEBI" id="CHEBI:18420"/>
    </cofactor>
</comment>
<evidence type="ECO:0000256" key="5">
    <source>
        <dbReference type="ARBA" id="ARBA00022679"/>
    </source>
</evidence>
<keyword evidence="5 11" id="KW-0808">Transferase</keyword>
<dbReference type="AlphaFoldDB" id="A0A934VJW5"/>
<evidence type="ECO:0000256" key="8">
    <source>
        <dbReference type="ARBA" id="ARBA00022842"/>
    </source>
</evidence>
<sequence>MSGEAMGTTWRLVVRESGQKDYEELVRESLQAGERSFSNWDEDSEVSRWLRGEVEPSAELHELLALAEKIKVATGGVFDVAWAGGCDLGGIAKGWAVDRVGEGLLAEGLENFVFELGGEVLARGSLVGQKGWPVTIESPHPGSSRAARTLWLRDEALATSGNYHQPFHLRDGRDGAVVGGAARSVSVVLPTCAEADAWATALFVLNEAPASFPGQVFWNQ</sequence>
<evidence type="ECO:0000256" key="10">
    <source>
        <dbReference type="ARBA" id="ARBA00048540"/>
    </source>
</evidence>
<comment type="catalytic activity">
    <reaction evidence="10">
        <text>L-threonyl-[protein] + FAD = FMN-L-threonyl-[protein] + AMP + H(+)</text>
        <dbReference type="Rhea" id="RHEA:36847"/>
        <dbReference type="Rhea" id="RHEA-COMP:11060"/>
        <dbReference type="Rhea" id="RHEA-COMP:11061"/>
        <dbReference type="ChEBI" id="CHEBI:15378"/>
        <dbReference type="ChEBI" id="CHEBI:30013"/>
        <dbReference type="ChEBI" id="CHEBI:57692"/>
        <dbReference type="ChEBI" id="CHEBI:74257"/>
        <dbReference type="ChEBI" id="CHEBI:456215"/>
        <dbReference type="EC" id="2.7.1.180"/>
    </reaction>
</comment>
<dbReference type="EMBL" id="JAENIO010000005">
    <property type="protein sequence ID" value="MBK1833029.1"/>
    <property type="molecule type" value="Genomic_DNA"/>
</dbReference>
<keyword evidence="8" id="KW-0460">Magnesium</keyword>
<keyword evidence="12" id="KW-1185">Reference proteome</keyword>
<proteinExistence type="predicted"/>
<keyword evidence="7" id="KW-0274">FAD</keyword>
<protein>
    <recommendedName>
        <fullName evidence="3">FAD:protein FMN transferase</fullName>
        <ecNumber evidence="2">2.7.1.180</ecNumber>
    </recommendedName>
    <alternativeName>
        <fullName evidence="9">Flavin transferase</fullName>
    </alternativeName>
</protein>
<dbReference type="GO" id="GO:0046872">
    <property type="term" value="F:metal ion binding"/>
    <property type="evidence" value="ECO:0007669"/>
    <property type="project" value="UniProtKB-KW"/>
</dbReference>
<evidence type="ECO:0000313" key="12">
    <source>
        <dbReference type="Proteomes" id="UP000604083"/>
    </source>
</evidence>
<keyword evidence="4" id="KW-0285">Flavoprotein</keyword>
<dbReference type="InterPro" id="IPR003374">
    <property type="entry name" value="ApbE-like_sf"/>
</dbReference>
<dbReference type="PANTHER" id="PTHR30040:SF2">
    <property type="entry name" value="FAD:PROTEIN FMN TRANSFERASE"/>
    <property type="match status" value="1"/>
</dbReference>
<evidence type="ECO:0000256" key="2">
    <source>
        <dbReference type="ARBA" id="ARBA00011955"/>
    </source>
</evidence>
<evidence type="ECO:0000256" key="9">
    <source>
        <dbReference type="ARBA" id="ARBA00031306"/>
    </source>
</evidence>
<evidence type="ECO:0000256" key="3">
    <source>
        <dbReference type="ARBA" id="ARBA00016337"/>
    </source>
</evidence>
<dbReference type="GO" id="GO:0016740">
    <property type="term" value="F:transferase activity"/>
    <property type="evidence" value="ECO:0007669"/>
    <property type="project" value="UniProtKB-KW"/>
</dbReference>
<dbReference type="Gene3D" id="3.10.520.10">
    <property type="entry name" value="ApbE-like domains"/>
    <property type="match status" value="2"/>
</dbReference>
<organism evidence="11 12">
    <name type="scientific">Roseibacillus ishigakijimensis</name>
    <dbReference type="NCBI Taxonomy" id="454146"/>
    <lineage>
        <taxon>Bacteria</taxon>
        <taxon>Pseudomonadati</taxon>
        <taxon>Verrucomicrobiota</taxon>
        <taxon>Verrucomicrobiia</taxon>
        <taxon>Verrucomicrobiales</taxon>
        <taxon>Verrucomicrobiaceae</taxon>
        <taxon>Roseibacillus</taxon>
    </lineage>
</organism>
<dbReference type="Pfam" id="PF02424">
    <property type="entry name" value="ApbE"/>
    <property type="match status" value="2"/>
</dbReference>
<evidence type="ECO:0000313" key="11">
    <source>
        <dbReference type="EMBL" id="MBK1833029.1"/>
    </source>
</evidence>
<dbReference type="RefSeq" id="WP_200390462.1">
    <property type="nucleotide sequence ID" value="NZ_JAENIO010000005.1"/>
</dbReference>
<reference evidence="11" key="1">
    <citation type="submission" date="2021-01" db="EMBL/GenBank/DDBJ databases">
        <title>Modified the classification status of verrucomicrobia.</title>
        <authorList>
            <person name="Feng X."/>
        </authorList>
    </citation>
    <scope>NUCLEOTIDE SEQUENCE</scope>
    <source>
        <strain evidence="11">KCTC 12986</strain>
    </source>
</reference>
<dbReference type="EC" id="2.7.1.180" evidence="2"/>
<dbReference type="Proteomes" id="UP000604083">
    <property type="component" value="Unassembled WGS sequence"/>
</dbReference>
<evidence type="ECO:0000256" key="4">
    <source>
        <dbReference type="ARBA" id="ARBA00022630"/>
    </source>
</evidence>
<keyword evidence="6" id="KW-0479">Metal-binding</keyword>
<dbReference type="SUPFAM" id="SSF143631">
    <property type="entry name" value="ApbE-like"/>
    <property type="match status" value="1"/>
</dbReference>
<dbReference type="InterPro" id="IPR024932">
    <property type="entry name" value="ApbE"/>
</dbReference>
<name>A0A934VJW5_9BACT</name>